<dbReference type="InterPro" id="IPR004710">
    <property type="entry name" value="Bilac:Na_transpt"/>
</dbReference>
<feature type="transmembrane region" description="Helical" evidence="5">
    <location>
        <begin position="104"/>
        <end position="128"/>
    </location>
</feature>
<dbReference type="EMBL" id="ACQA01000001">
    <property type="protein sequence ID" value="EEQ96610.1"/>
    <property type="molecule type" value="Genomic_DNA"/>
</dbReference>
<dbReference type="GO" id="GO:0016020">
    <property type="term" value="C:membrane"/>
    <property type="evidence" value="ECO:0007669"/>
    <property type="project" value="UniProtKB-SubCell"/>
</dbReference>
<name>C4WHU4_9HYPH</name>
<dbReference type="InterPro" id="IPR002657">
    <property type="entry name" value="BilAc:Na_symport/Acr3"/>
</dbReference>
<feature type="transmembrane region" description="Helical" evidence="5">
    <location>
        <begin position="71"/>
        <end position="92"/>
    </location>
</feature>
<accession>C4WHU4</accession>
<dbReference type="HOGENOM" id="CLU_034788_1_1_5"/>
<comment type="caution">
    <text evidence="6">The sequence shown here is derived from an EMBL/GenBank/DDBJ whole genome shotgun (WGS) entry which is preliminary data.</text>
</comment>
<dbReference type="PANTHER" id="PTHR10361:SF28">
    <property type="entry name" value="P3 PROTEIN-RELATED"/>
    <property type="match status" value="1"/>
</dbReference>
<evidence type="ECO:0000256" key="4">
    <source>
        <dbReference type="ARBA" id="ARBA00023136"/>
    </source>
</evidence>
<feature type="transmembrane region" description="Helical" evidence="5">
    <location>
        <begin position="198"/>
        <end position="216"/>
    </location>
</feature>
<evidence type="ECO:0000256" key="5">
    <source>
        <dbReference type="SAM" id="Phobius"/>
    </source>
</evidence>
<dbReference type="InterPro" id="IPR038770">
    <property type="entry name" value="Na+/solute_symporter_sf"/>
</dbReference>
<gene>
    <name evidence="6" type="ORF">OINT_1002060</name>
</gene>
<comment type="subcellular location">
    <subcellularLocation>
        <location evidence="1">Membrane</location>
        <topology evidence="1">Multi-pass membrane protein</topology>
    </subcellularLocation>
</comment>
<feature type="transmembrane region" description="Helical" evidence="5">
    <location>
        <begin position="228"/>
        <end position="247"/>
    </location>
</feature>
<evidence type="ECO:0000313" key="6">
    <source>
        <dbReference type="EMBL" id="EEQ96610.1"/>
    </source>
</evidence>
<sequence length="354" mass="37649">MQFIVSGLANFWFSYTAQILTGERMRRTHFLKGGRVMKAIAAFSDFVGRTFAVWVIIFAVLGFVLPSTFSVFAPWIVVLLGIIMFGMGLTISGKDFAEVARRPFDVAIGVLAQFIIMPLLAVLLTRIIPMSPEVAAGVILVGCCPGGTASNVMTYLSKGDVALSVACTSVTTLLAPLVTPFLVWFFASQYLPVDAMSMFISIVKVILVPLALGFVLQKLVPGLVKAAIPMLPLVSVIGIVLIVAAVVAVNKAAIAQSGLLIFAVVFLHNGFGLLLGYFAARFAGLSLAKRKAISIEVGMQNSGLGAALANAHFSPLAAVPSAVFSVWHNISGALIASYYARMEDEPTETQTVTR</sequence>
<evidence type="ECO:0000313" key="7">
    <source>
        <dbReference type="Proteomes" id="UP000004386"/>
    </source>
</evidence>
<dbReference type="Pfam" id="PF01758">
    <property type="entry name" value="SBF"/>
    <property type="match status" value="1"/>
</dbReference>
<dbReference type="AlphaFoldDB" id="C4WHU4"/>
<evidence type="ECO:0000256" key="2">
    <source>
        <dbReference type="ARBA" id="ARBA00022692"/>
    </source>
</evidence>
<feature type="transmembrane region" description="Helical" evidence="5">
    <location>
        <begin position="134"/>
        <end position="156"/>
    </location>
</feature>
<dbReference type="Gene3D" id="1.20.1530.20">
    <property type="match status" value="1"/>
</dbReference>
<reference evidence="6 7" key="1">
    <citation type="submission" date="2009-05" db="EMBL/GenBank/DDBJ databases">
        <authorList>
            <person name="Setubal J.C."/>
            <person name="Boyle S."/>
            <person name="Crasta O.R."/>
            <person name="Gillespie J.J."/>
            <person name="Kenyon R.W."/>
            <person name="Lu J."/>
            <person name="Mane S."/>
            <person name="Nagrani S."/>
            <person name="Shallom J.M."/>
            <person name="Shallom S."/>
            <person name="Shukla M."/>
            <person name="Snyder E.E."/>
            <person name="Sobral B.W."/>
            <person name="Wattam A.R."/>
            <person name="Will R."/>
            <person name="Williams K."/>
            <person name="Yoo H."/>
            <person name="Munk C."/>
            <person name="Tapia R."/>
            <person name="Green L."/>
            <person name="Rogers Y."/>
            <person name="Detter J.C."/>
            <person name="Bruce D."/>
            <person name="Brettin T.S."/>
            <person name="Tsolis R."/>
        </authorList>
    </citation>
    <scope>NUCLEOTIDE SEQUENCE [LARGE SCALE GENOMIC DNA]</scope>
    <source>
        <strain evidence="6 7">LMG 3301</strain>
    </source>
</reference>
<protein>
    <submittedName>
        <fullName evidence="6">Bile acid:sodium symporter</fullName>
    </submittedName>
</protein>
<keyword evidence="4 5" id="KW-0472">Membrane</keyword>
<evidence type="ECO:0000256" key="1">
    <source>
        <dbReference type="ARBA" id="ARBA00004141"/>
    </source>
</evidence>
<proteinExistence type="predicted"/>
<dbReference type="PANTHER" id="PTHR10361">
    <property type="entry name" value="SODIUM-BILE ACID COTRANSPORTER"/>
    <property type="match status" value="1"/>
</dbReference>
<evidence type="ECO:0000256" key="3">
    <source>
        <dbReference type="ARBA" id="ARBA00022989"/>
    </source>
</evidence>
<feature type="transmembrane region" description="Helical" evidence="5">
    <location>
        <begin position="163"/>
        <end position="186"/>
    </location>
</feature>
<dbReference type="Proteomes" id="UP000004386">
    <property type="component" value="Unassembled WGS sequence"/>
</dbReference>
<feature type="transmembrane region" description="Helical" evidence="5">
    <location>
        <begin position="259"/>
        <end position="280"/>
    </location>
</feature>
<keyword evidence="2 5" id="KW-0812">Transmembrane</keyword>
<organism evidence="6 7">
    <name type="scientific">Brucella intermedia LMG 3301</name>
    <dbReference type="NCBI Taxonomy" id="641118"/>
    <lineage>
        <taxon>Bacteria</taxon>
        <taxon>Pseudomonadati</taxon>
        <taxon>Pseudomonadota</taxon>
        <taxon>Alphaproteobacteria</taxon>
        <taxon>Hyphomicrobiales</taxon>
        <taxon>Brucellaceae</taxon>
        <taxon>Brucella/Ochrobactrum group</taxon>
        <taxon>Brucella</taxon>
    </lineage>
</organism>
<feature type="transmembrane region" description="Helical" evidence="5">
    <location>
        <begin position="46"/>
        <end position="65"/>
    </location>
</feature>
<keyword evidence="3 5" id="KW-1133">Transmembrane helix</keyword>